<sequence>MDHMVYCKRCGEWRTDAPSQGADAALGGGSARRRPSAPTRSLSLPDRPAAGAAADPSLSEDELEHLVRLAEKAGDAHVAGRYKQQLQNKKAGDPPLQQRISDCGAKVAELESVLDKEVQKLEQYQQWAAQQLITVTELTERLSLADGEYKTAVSALVGGSQQRASSPPAVPARLSIKEVVDGTGNIADLIDVDSYFDVEGYECTDDDRKHIIERRDQLREQLQEVAKDLFSGAVEKLEAIKKDHADHLARLTKKRKGPTGDGIAAGGPAGPGGAAAQVAGSGGKSQAAAADAKAVPTDKDKQVAFASERPPTRSRLIVAGGLVLNVIQVSLVATSARGECMGTP</sequence>
<organism evidence="3 4">
    <name type="scientific">Prorocentrum cordatum</name>
    <dbReference type="NCBI Taxonomy" id="2364126"/>
    <lineage>
        <taxon>Eukaryota</taxon>
        <taxon>Sar</taxon>
        <taxon>Alveolata</taxon>
        <taxon>Dinophyceae</taxon>
        <taxon>Prorocentrales</taxon>
        <taxon>Prorocentraceae</taxon>
        <taxon>Prorocentrum</taxon>
    </lineage>
</organism>
<accession>A0ABN9RME0</accession>
<proteinExistence type="predicted"/>
<dbReference type="Proteomes" id="UP001189429">
    <property type="component" value="Unassembled WGS sequence"/>
</dbReference>
<feature type="region of interest" description="Disordered" evidence="2">
    <location>
        <begin position="254"/>
        <end position="309"/>
    </location>
</feature>
<comment type="caution">
    <text evidence="3">The sequence shown here is derived from an EMBL/GenBank/DDBJ whole genome shotgun (WGS) entry which is preliminary data.</text>
</comment>
<feature type="compositionally biased region" description="Low complexity" evidence="2">
    <location>
        <begin position="274"/>
        <end position="295"/>
    </location>
</feature>
<feature type="non-terminal residue" evidence="3">
    <location>
        <position position="344"/>
    </location>
</feature>
<feature type="region of interest" description="Disordered" evidence="2">
    <location>
        <begin position="17"/>
        <end position="59"/>
    </location>
</feature>
<feature type="coiled-coil region" evidence="1">
    <location>
        <begin position="208"/>
        <end position="254"/>
    </location>
</feature>
<name>A0ABN9RME0_9DINO</name>
<keyword evidence="1" id="KW-0175">Coiled coil</keyword>
<reference evidence="3" key="1">
    <citation type="submission" date="2023-10" db="EMBL/GenBank/DDBJ databases">
        <authorList>
            <person name="Chen Y."/>
            <person name="Shah S."/>
            <person name="Dougan E. K."/>
            <person name="Thang M."/>
            <person name="Chan C."/>
        </authorList>
    </citation>
    <scope>NUCLEOTIDE SEQUENCE [LARGE SCALE GENOMIC DNA]</scope>
</reference>
<feature type="compositionally biased region" description="Gly residues" evidence="2">
    <location>
        <begin position="259"/>
        <end position="273"/>
    </location>
</feature>
<evidence type="ECO:0000313" key="4">
    <source>
        <dbReference type="Proteomes" id="UP001189429"/>
    </source>
</evidence>
<keyword evidence="4" id="KW-1185">Reference proteome</keyword>
<evidence type="ECO:0000256" key="2">
    <source>
        <dbReference type="SAM" id="MobiDB-lite"/>
    </source>
</evidence>
<dbReference type="EMBL" id="CAUYUJ010007072">
    <property type="protein sequence ID" value="CAK0819472.1"/>
    <property type="molecule type" value="Genomic_DNA"/>
</dbReference>
<gene>
    <name evidence="3" type="ORF">PCOR1329_LOCUS21461</name>
</gene>
<feature type="compositionally biased region" description="Low complexity" evidence="2">
    <location>
        <begin position="36"/>
        <end position="54"/>
    </location>
</feature>
<evidence type="ECO:0000256" key="1">
    <source>
        <dbReference type="SAM" id="Coils"/>
    </source>
</evidence>
<protein>
    <submittedName>
        <fullName evidence="3">Uncharacterized protein</fullName>
    </submittedName>
</protein>
<evidence type="ECO:0000313" key="3">
    <source>
        <dbReference type="EMBL" id="CAK0819472.1"/>
    </source>
</evidence>